<dbReference type="EMBL" id="UZAH01033165">
    <property type="protein sequence ID" value="VDP26841.1"/>
    <property type="molecule type" value="Genomic_DNA"/>
</dbReference>
<dbReference type="SUPFAM" id="SSF53649">
    <property type="entry name" value="Alkaline phosphatase-like"/>
    <property type="match status" value="1"/>
</dbReference>
<dbReference type="WBParaSite" id="HPBE_0002160901-mRNA-1">
    <property type="protein sequence ID" value="HPBE_0002160901-mRNA-1"/>
    <property type="gene ID" value="HPBE_0002160901"/>
</dbReference>
<evidence type="ECO:0000313" key="3">
    <source>
        <dbReference type="EMBL" id="VDP26841.1"/>
    </source>
</evidence>
<accession>A0A3P8C173</accession>
<dbReference type="PANTHER" id="PTHR10151:SF111">
    <property type="entry name" value="CHOLINE-SPECIFIC GLYCEROPHOSPHODIESTER PHOSPHODIESTERASE"/>
    <property type="match status" value="1"/>
</dbReference>
<gene>
    <name evidence="3" type="ORF">HPBE_LOCUS21608</name>
</gene>
<sequence>MFPSPFLLVLLFGTAVAKDPIGQNIIVLLIDGYGANLLNESKPEEKIGMQEIITNGVHAEYLRSAFPTHSWPNWVSLATGLYTENHGMTADYMWDKESKLSFERGKEDGLKESSNEGRDSDDVLKTFNEGANDTEDIWWEGLPAPLWYTAGKSGIDVHCYWFAHCHRAHYDMVVKVPPKRWTDMSSPEQTDRLADVFPEIVSRIIKYQAYKQQVRSFTLLRVTRCYLC</sequence>
<dbReference type="Proteomes" id="UP000050761">
    <property type="component" value="Unassembled WGS sequence"/>
</dbReference>
<protein>
    <submittedName>
        <fullName evidence="5">Choline-specific glycerophosphodiester phosphodiesterase</fullName>
    </submittedName>
</protein>
<evidence type="ECO:0000256" key="1">
    <source>
        <dbReference type="SAM" id="MobiDB-lite"/>
    </source>
</evidence>
<evidence type="ECO:0000313" key="5">
    <source>
        <dbReference type="WBParaSite" id="HPBE_0002160901-mRNA-1"/>
    </source>
</evidence>
<proteinExistence type="predicted"/>
<keyword evidence="2" id="KW-0732">Signal</keyword>
<dbReference type="Pfam" id="PF01663">
    <property type="entry name" value="Phosphodiest"/>
    <property type="match status" value="1"/>
</dbReference>
<dbReference type="AlphaFoldDB" id="A0A3P8C173"/>
<reference evidence="5" key="2">
    <citation type="submission" date="2019-09" db="UniProtKB">
        <authorList>
            <consortium name="WormBaseParasite"/>
        </authorList>
    </citation>
    <scope>IDENTIFICATION</scope>
</reference>
<dbReference type="PANTHER" id="PTHR10151">
    <property type="entry name" value="ECTONUCLEOTIDE PYROPHOSPHATASE/PHOSPHODIESTERASE"/>
    <property type="match status" value="1"/>
</dbReference>
<evidence type="ECO:0000313" key="4">
    <source>
        <dbReference type="Proteomes" id="UP000050761"/>
    </source>
</evidence>
<organism evidence="3">
    <name type="scientific">Heligmosomoides polygyrus</name>
    <name type="common">Parasitic roundworm</name>
    <dbReference type="NCBI Taxonomy" id="6339"/>
    <lineage>
        <taxon>Eukaryota</taxon>
        <taxon>Metazoa</taxon>
        <taxon>Ecdysozoa</taxon>
        <taxon>Nematoda</taxon>
        <taxon>Chromadorea</taxon>
        <taxon>Rhabditida</taxon>
        <taxon>Rhabditina</taxon>
        <taxon>Rhabditomorpha</taxon>
        <taxon>Strongyloidea</taxon>
        <taxon>Heligmosomidae</taxon>
        <taxon>Heligmosomoides</taxon>
    </lineage>
</organism>
<dbReference type="OrthoDB" id="415411at2759"/>
<dbReference type="InterPro" id="IPR017850">
    <property type="entry name" value="Alkaline_phosphatase_core_sf"/>
</dbReference>
<dbReference type="InterPro" id="IPR002591">
    <property type="entry name" value="Phosphodiest/P_Trfase"/>
</dbReference>
<dbReference type="Gene3D" id="3.40.720.10">
    <property type="entry name" value="Alkaline Phosphatase, subunit A"/>
    <property type="match status" value="1"/>
</dbReference>
<feature type="compositionally biased region" description="Basic and acidic residues" evidence="1">
    <location>
        <begin position="105"/>
        <end position="124"/>
    </location>
</feature>
<keyword evidence="4" id="KW-1185">Reference proteome</keyword>
<feature type="region of interest" description="Disordered" evidence="1">
    <location>
        <begin position="105"/>
        <end position="126"/>
    </location>
</feature>
<evidence type="ECO:0000256" key="2">
    <source>
        <dbReference type="SAM" id="SignalP"/>
    </source>
</evidence>
<name>A0A3P8C173_HELPZ</name>
<feature type="chain" id="PRO_5044596664" evidence="2">
    <location>
        <begin position="18"/>
        <end position="228"/>
    </location>
</feature>
<feature type="signal peptide" evidence="2">
    <location>
        <begin position="1"/>
        <end position="17"/>
    </location>
</feature>
<reference evidence="3 4" key="1">
    <citation type="submission" date="2018-11" db="EMBL/GenBank/DDBJ databases">
        <authorList>
            <consortium name="Pathogen Informatics"/>
        </authorList>
    </citation>
    <scope>NUCLEOTIDE SEQUENCE [LARGE SCALE GENOMIC DNA]</scope>
</reference>